<sequence>MTLTYQDVISADLSSLLKASEVWRRMGDRFGELRDDYATHVTNALGNGNWQGDAFGAHRTSSRVTSFEYAAAKKEAHAVAGLLEEAHGELARLQKAVKDLVADAEAKDYRVAFDGRVEYIGDDKLSPQARTAFDHDPDRERAIALSRQHAQEWAEAIASAVRAVDTADQGVRRALVRAAADTSMDGDGFGGFNAHGVGGLAEAGAVEDGTATRPGGWISDGKSSLTGPDLGFTVTGPKYGKEGTVKAYADLFHATADGTLTRGDMTLSGVADGYGGARATANLGITGEGLVAKTEVSAGLRGLTEGRVEYGHVGAYSRLEAFAGGEAAGSLKATKNELTVGGKAFAGAKGGSAAGVEVAGIGLGGTAEGWKGVGAEAWWGYKKDETTGEYKIGGKAGLSPAMGGAVGLEITVDPGEFAHAAGDAARAVGDAVDAVGGAAGSAKKTVADWF</sequence>
<evidence type="ECO:0008006" key="3">
    <source>
        <dbReference type="Google" id="ProtNLM"/>
    </source>
</evidence>
<protein>
    <recommendedName>
        <fullName evidence="3">WXG100 family type VII secretion target</fullName>
    </recommendedName>
</protein>
<reference evidence="1 2" key="1">
    <citation type="submission" date="2017-03" db="EMBL/GenBank/DDBJ databases">
        <title>Complete Genome Sequence of a natural compounds producer, Streptomyces violaceus S21.</title>
        <authorList>
            <person name="Zhong C."/>
            <person name="Zhao Z."/>
            <person name="Fu J."/>
            <person name="Zong G."/>
            <person name="Qin R."/>
            <person name="Cao G."/>
        </authorList>
    </citation>
    <scope>NUCLEOTIDE SEQUENCE [LARGE SCALE GENOMIC DNA]</scope>
    <source>
        <strain evidence="1 2">S21</strain>
    </source>
</reference>
<proteinExistence type="predicted"/>
<dbReference type="EMBL" id="CP020570">
    <property type="protein sequence ID" value="ARF62270.1"/>
    <property type="molecule type" value="Genomic_DNA"/>
</dbReference>
<dbReference type="STRING" id="1935.B1H20_13280"/>
<dbReference type="Proteomes" id="UP000192445">
    <property type="component" value="Chromosome"/>
</dbReference>
<dbReference type="AlphaFoldDB" id="A0A1V0UB26"/>
<dbReference type="OrthoDB" id="3543532at2"/>
<gene>
    <name evidence="1" type="ORF">B1H20_13280</name>
</gene>
<dbReference type="KEGG" id="svu:B1H20_13280"/>
<organism evidence="1 2">
    <name type="scientific">Streptomyces violaceoruber</name>
    <dbReference type="NCBI Taxonomy" id="1935"/>
    <lineage>
        <taxon>Bacteria</taxon>
        <taxon>Bacillati</taxon>
        <taxon>Actinomycetota</taxon>
        <taxon>Actinomycetes</taxon>
        <taxon>Kitasatosporales</taxon>
        <taxon>Streptomycetaceae</taxon>
        <taxon>Streptomyces</taxon>
        <taxon>Streptomyces violaceoruber group</taxon>
    </lineage>
</organism>
<evidence type="ECO:0000313" key="1">
    <source>
        <dbReference type="EMBL" id="ARF62270.1"/>
    </source>
</evidence>
<name>A0A1V0UB26_STRVN</name>
<accession>A0A1V0UB26</accession>
<evidence type="ECO:0000313" key="2">
    <source>
        <dbReference type="Proteomes" id="UP000192445"/>
    </source>
</evidence>
<dbReference type="RefSeq" id="WP_083192575.1">
    <property type="nucleotide sequence ID" value="NZ_CP020570.1"/>
</dbReference>